<dbReference type="PANTHER" id="PTHR24421:SF10">
    <property type="entry name" value="NITRATE_NITRITE SENSOR PROTEIN NARQ"/>
    <property type="match status" value="1"/>
</dbReference>
<evidence type="ECO:0000256" key="6">
    <source>
        <dbReference type="ARBA" id="ARBA00022777"/>
    </source>
</evidence>
<keyword evidence="7" id="KW-0067">ATP-binding</keyword>
<dbReference type="GO" id="GO:0046983">
    <property type="term" value="F:protein dimerization activity"/>
    <property type="evidence" value="ECO:0007669"/>
    <property type="project" value="InterPro"/>
</dbReference>
<keyword evidence="3" id="KW-0597">Phosphoprotein</keyword>
<feature type="transmembrane region" description="Helical" evidence="8">
    <location>
        <begin position="55"/>
        <end position="74"/>
    </location>
</feature>
<dbReference type="GO" id="GO:0016020">
    <property type="term" value="C:membrane"/>
    <property type="evidence" value="ECO:0007669"/>
    <property type="project" value="InterPro"/>
</dbReference>
<evidence type="ECO:0000259" key="9">
    <source>
        <dbReference type="Pfam" id="PF07730"/>
    </source>
</evidence>
<gene>
    <name evidence="10" type="ORF">UFOPK1493_01634</name>
</gene>
<evidence type="ECO:0000256" key="8">
    <source>
        <dbReference type="SAM" id="Phobius"/>
    </source>
</evidence>
<evidence type="ECO:0000256" key="7">
    <source>
        <dbReference type="ARBA" id="ARBA00022840"/>
    </source>
</evidence>
<keyword evidence="6" id="KW-0418">Kinase</keyword>
<evidence type="ECO:0000256" key="1">
    <source>
        <dbReference type="ARBA" id="ARBA00000085"/>
    </source>
</evidence>
<sequence length="403" mass="41946">MEYAAGGSGDDDRRVTQMDDRTSPAELAVLVVAAAISIGALSFHPDVPSERQMVGIALAVVAALLLGASGRFGWFGRGGRLGRLAVVAVAVLDVVALATASSPVALRPLLAVALFWLVRRSDQRSVIWFGSLVAVVVAGLGATVTGEPFWIEWSTDTAVLLLPIAAADARRANVRRRADAVERQVAERLQAERLRIAHDLHDVVAHSLSAITVQSGIAAHVFDRDPEAARSALVEINDAGRRSLDELRSLLGLLRSDESVPLRPVPADPAGLHGVVAAAAGSSSTSTRIEVVEDGTYPADVAESSVVTVHRIVHECLVNVGRHAGDVPTTVELRHAEHGVHVAVSNAAPVTPIGATPSTGIGLIAIRERAELLGGTLRAGPTDGGGFAVHAFVPYRPATGSAA</sequence>
<accession>A0A6J6D6Y8</accession>
<dbReference type="InterPro" id="IPR050482">
    <property type="entry name" value="Sensor_HK_TwoCompSys"/>
</dbReference>
<feature type="transmembrane region" description="Helical" evidence="8">
    <location>
        <begin position="27"/>
        <end position="43"/>
    </location>
</feature>
<name>A0A6J6D6Y8_9ZZZZ</name>
<dbReference type="Gene3D" id="3.30.565.10">
    <property type="entry name" value="Histidine kinase-like ATPase, C-terminal domain"/>
    <property type="match status" value="1"/>
</dbReference>
<dbReference type="PANTHER" id="PTHR24421">
    <property type="entry name" value="NITRATE/NITRITE SENSOR PROTEIN NARX-RELATED"/>
    <property type="match status" value="1"/>
</dbReference>
<dbReference type="AlphaFoldDB" id="A0A6J6D6Y8"/>
<keyword evidence="4" id="KW-0808">Transferase</keyword>
<evidence type="ECO:0000256" key="2">
    <source>
        <dbReference type="ARBA" id="ARBA00012438"/>
    </source>
</evidence>
<evidence type="ECO:0000256" key="3">
    <source>
        <dbReference type="ARBA" id="ARBA00022553"/>
    </source>
</evidence>
<keyword evidence="8" id="KW-1133">Transmembrane helix</keyword>
<dbReference type="GO" id="GO:0000155">
    <property type="term" value="F:phosphorelay sensor kinase activity"/>
    <property type="evidence" value="ECO:0007669"/>
    <property type="project" value="InterPro"/>
</dbReference>
<dbReference type="EC" id="2.7.13.3" evidence="2"/>
<dbReference type="InterPro" id="IPR011712">
    <property type="entry name" value="Sig_transdc_His_kin_sub3_dim/P"/>
</dbReference>
<dbReference type="InterPro" id="IPR036890">
    <property type="entry name" value="HATPase_C_sf"/>
</dbReference>
<comment type="catalytic activity">
    <reaction evidence="1">
        <text>ATP + protein L-histidine = ADP + protein N-phospho-L-histidine.</text>
        <dbReference type="EC" id="2.7.13.3"/>
    </reaction>
</comment>
<keyword evidence="8" id="KW-0472">Membrane</keyword>
<dbReference type="GO" id="GO:0005524">
    <property type="term" value="F:ATP binding"/>
    <property type="evidence" value="ECO:0007669"/>
    <property type="project" value="UniProtKB-KW"/>
</dbReference>
<keyword evidence="8" id="KW-0812">Transmembrane</keyword>
<dbReference type="Pfam" id="PF07730">
    <property type="entry name" value="HisKA_3"/>
    <property type="match status" value="1"/>
</dbReference>
<feature type="transmembrane region" description="Helical" evidence="8">
    <location>
        <begin position="94"/>
        <end position="118"/>
    </location>
</feature>
<reference evidence="10" key="1">
    <citation type="submission" date="2020-05" db="EMBL/GenBank/DDBJ databases">
        <authorList>
            <person name="Chiriac C."/>
            <person name="Salcher M."/>
            <person name="Ghai R."/>
            <person name="Kavagutti S V."/>
        </authorList>
    </citation>
    <scope>NUCLEOTIDE SEQUENCE</scope>
</reference>
<proteinExistence type="predicted"/>
<dbReference type="Gene3D" id="1.20.5.1930">
    <property type="match status" value="1"/>
</dbReference>
<organism evidence="10">
    <name type="scientific">freshwater metagenome</name>
    <dbReference type="NCBI Taxonomy" id="449393"/>
    <lineage>
        <taxon>unclassified sequences</taxon>
        <taxon>metagenomes</taxon>
        <taxon>ecological metagenomes</taxon>
    </lineage>
</organism>
<dbReference type="CDD" id="cd16917">
    <property type="entry name" value="HATPase_UhpB-NarQ-NarX-like"/>
    <property type="match status" value="1"/>
</dbReference>
<keyword evidence="5" id="KW-0547">Nucleotide-binding</keyword>
<dbReference type="SUPFAM" id="SSF55874">
    <property type="entry name" value="ATPase domain of HSP90 chaperone/DNA topoisomerase II/histidine kinase"/>
    <property type="match status" value="1"/>
</dbReference>
<evidence type="ECO:0000256" key="4">
    <source>
        <dbReference type="ARBA" id="ARBA00022679"/>
    </source>
</evidence>
<feature type="domain" description="Signal transduction histidine kinase subgroup 3 dimerisation and phosphoacceptor" evidence="9">
    <location>
        <begin position="192"/>
        <end position="257"/>
    </location>
</feature>
<evidence type="ECO:0000256" key="5">
    <source>
        <dbReference type="ARBA" id="ARBA00022741"/>
    </source>
</evidence>
<protein>
    <recommendedName>
        <fullName evidence="2">histidine kinase</fullName>
        <ecNumber evidence="2">2.7.13.3</ecNumber>
    </recommendedName>
</protein>
<dbReference type="EMBL" id="CAEZSR010000052">
    <property type="protein sequence ID" value="CAB4559065.1"/>
    <property type="molecule type" value="Genomic_DNA"/>
</dbReference>
<evidence type="ECO:0000313" key="10">
    <source>
        <dbReference type="EMBL" id="CAB4559065.1"/>
    </source>
</evidence>